<comment type="caution">
    <text evidence="2">The sequence shown here is derived from an EMBL/GenBank/DDBJ whole genome shotgun (WGS) entry which is preliminary data.</text>
</comment>
<accession>A0A6N8IRH9</accession>
<evidence type="ECO:0000313" key="2">
    <source>
        <dbReference type="EMBL" id="MVQ29444.1"/>
    </source>
</evidence>
<name>A0A6N8IRH9_9BURK</name>
<evidence type="ECO:0000259" key="1">
    <source>
        <dbReference type="Pfam" id="PF04909"/>
    </source>
</evidence>
<dbReference type="GO" id="GO:0016787">
    <property type="term" value="F:hydrolase activity"/>
    <property type="evidence" value="ECO:0007669"/>
    <property type="project" value="UniProtKB-KW"/>
</dbReference>
<dbReference type="Pfam" id="PF04909">
    <property type="entry name" value="Amidohydro_2"/>
    <property type="match status" value="1"/>
</dbReference>
<evidence type="ECO:0000313" key="3">
    <source>
        <dbReference type="Proteomes" id="UP000469385"/>
    </source>
</evidence>
<gene>
    <name evidence="2" type="ORF">GON04_08295</name>
</gene>
<dbReference type="AlphaFoldDB" id="A0A6N8IRH9"/>
<dbReference type="Proteomes" id="UP000469385">
    <property type="component" value="Unassembled WGS sequence"/>
</dbReference>
<dbReference type="InterPro" id="IPR006680">
    <property type="entry name" value="Amidohydro-rel"/>
</dbReference>
<feature type="domain" description="Amidohydrolase-related" evidence="1">
    <location>
        <begin position="233"/>
        <end position="434"/>
    </location>
</feature>
<reference evidence="2 3" key="1">
    <citation type="submission" date="2019-12" db="EMBL/GenBank/DDBJ databases">
        <authorList>
            <person name="Huq M.A."/>
        </authorList>
    </citation>
    <scope>NUCLEOTIDE SEQUENCE [LARGE SCALE GENOMIC DNA]</scope>
    <source>
        <strain evidence="2 3">MAH-25</strain>
    </source>
</reference>
<dbReference type="EMBL" id="WSEL01000003">
    <property type="protein sequence ID" value="MVQ29444.1"/>
    <property type="molecule type" value="Genomic_DNA"/>
</dbReference>
<dbReference type="PANTHER" id="PTHR43383:SF2">
    <property type="entry name" value="AMIDOHYDROLASE 2 FAMILY PROTEIN"/>
    <property type="match status" value="1"/>
</dbReference>
<organism evidence="2 3">
    <name type="scientific">Ramlibacter pinisoli</name>
    <dbReference type="NCBI Taxonomy" id="2682844"/>
    <lineage>
        <taxon>Bacteria</taxon>
        <taxon>Pseudomonadati</taxon>
        <taxon>Pseudomonadota</taxon>
        <taxon>Betaproteobacteria</taxon>
        <taxon>Burkholderiales</taxon>
        <taxon>Comamonadaceae</taxon>
        <taxon>Ramlibacter</taxon>
    </lineage>
</organism>
<keyword evidence="2" id="KW-0378">Hydrolase</keyword>
<sequence>MAIPDITSGLPAIDHHSHASMARPRTILQIEKQFSTAHLETNVPPEVFDAYITARNRGDTATLERLQAEHQTETILEEGVKFRSTTFFATALREGARQLYGPGGSWDDQMLVAREWAAKSPSFGYDQACHVANTPIVLADVSALDRDIWDRKRYRQVMRIDPYVYPFHDGQTTMRGMEFQRFHAGFATVLRSELRRVGMDAPPANFDQYLQFMDASIERRVHEGAISLKIASAYVRGIDFEPATYADASAVYGALAAGQAADRRTMENFLVRRACQYAADKQMPVQVHVGMGHPEPGMIVGNGAPFLLEPLLQTRSLNRLKICLLHGAYPFSSDLASLVQTYGNLYLDFSWMPYLHHAYLRSKLTEWLEILPANKLLYGSDAGAPEFHVAAASYARQALNHVLNDGVERGVWNTTQVDWLARRIMYENTADIYGLEAVS</sequence>
<proteinExistence type="predicted"/>
<protein>
    <submittedName>
        <fullName evidence="2">Amidohydrolase family protein</fullName>
    </submittedName>
</protein>
<dbReference type="InterPro" id="IPR032466">
    <property type="entry name" value="Metal_Hydrolase"/>
</dbReference>
<dbReference type="RefSeq" id="WP_157397447.1">
    <property type="nucleotide sequence ID" value="NZ_WSEL01000003.1"/>
</dbReference>
<dbReference type="Gene3D" id="3.20.20.140">
    <property type="entry name" value="Metal-dependent hydrolases"/>
    <property type="match status" value="1"/>
</dbReference>
<dbReference type="PANTHER" id="PTHR43383">
    <property type="entry name" value="NODULIN 6"/>
    <property type="match status" value="1"/>
</dbReference>
<dbReference type="SUPFAM" id="SSF51556">
    <property type="entry name" value="Metallo-dependent hydrolases"/>
    <property type="match status" value="1"/>
</dbReference>
<keyword evidence="3" id="KW-1185">Reference proteome</keyword>